<protein>
    <submittedName>
        <fullName evidence="2">DUF2987 domain-containing protein</fullName>
    </submittedName>
</protein>
<dbReference type="Pfam" id="PF11205">
    <property type="entry name" value="DUF2987"/>
    <property type="match status" value="1"/>
</dbReference>
<accession>A0A2T3NFF6</accession>
<dbReference type="Proteomes" id="UP000241346">
    <property type="component" value="Unassembled WGS sequence"/>
</dbReference>
<dbReference type="OrthoDB" id="5815145at2"/>
<evidence type="ECO:0000313" key="2">
    <source>
        <dbReference type="EMBL" id="PSW13303.1"/>
    </source>
</evidence>
<evidence type="ECO:0000313" key="3">
    <source>
        <dbReference type="Proteomes" id="UP000241346"/>
    </source>
</evidence>
<name>A0A2T3NFF6_9GAMM</name>
<dbReference type="InterPro" id="IPR021370">
    <property type="entry name" value="DUF2987"/>
</dbReference>
<evidence type="ECO:0000256" key="1">
    <source>
        <dbReference type="SAM" id="SignalP"/>
    </source>
</evidence>
<sequence>MKLTYWLLAGLFASTSLYAQEAAAQNIEMRYSTLYSKLKQNVKEGHDDVKIALFLLNQQDGSVCQIHEGSMRKDKHFEQLVIPTNNELSVPVDSNLRQANPDVTFVIDDGITCDVSMQVIAKKDYGTSIDQSEVAKLVPQMNQMLSDLGGMFSGWFMPDVEGVVVHFGNGETQVIELSSLADDQSVSFAQPAVKVTPWIPQA</sequence>
<proteinExistence type="predicted"/>
<feature type="chain" id="PRO_5015672602" evidence="1">
    <location>
        <begin position="20"/>
        <end position="202"/>
    </location>
</feature>
<keyword evidence="1" id="KW-0732">Signal</keyword>
<dbReference type="AlphaFoldDB" id="A0A2T3NFF6"/>
<dbReference type="EMBL" id="PYMB01000003">
    <property type="protein sequence ID" value="PSW13303.1"/>
    <property type="molecule type" value="Genomic_DNA"/>
</dbReference>
<dbReference type="RefSeq" id="WP_107298127.1">
    <property type="nucleotide sequence ID" value="NZ_PYMB01000003.1"/>
</dbReference>
<organism evidence="2 3">
    <name type="scientific">Photobacterium rosenbergii</name>
    <dbReference type="NCBI Taxonomy" id="294936"/>
    <lineage>
        <taxon>Bacteria</taxon>
        <taxon>Pseudomonadati</taxon>
        <taxon>Pseudomonadota</taxon>
        <taxon>Gammaproteobacteria</taxon>
        <taxon>Vibrionales</taxon>
        <taxon>Vibrionaceae</taxon>
        <taxon>Photobacterium</taxon>
    </lineage>
</organism>
<reference evidence="2 3" key="1">
    <citation type="submission" date="2018-03" db="EMBL/GenBank/DDBJ databases">
        <title>Whole genome sequencing of Histamine producing bacteria.</title>
        <authorList>
            <person name="Butler K."/>
        </authorList>
    </citation>
    <scope>NUCLEOTIDE SEQUENCE [LARGE SCALE GENOMIC DNA]</scope>
    <source>
        <strain evidence="2 3">DSM 19138</strain>
    </source>
</reference>
<feature type="signal peptide" evidence="1">
    <location>
        <begin position="1"/>
        <end position="19"/>
    </location>
</feature>
<gene>
    <name evidence="2" type="ORF">C9J01_10650</name>
</gene>
<comment type="caution">
    <text evidence="2">The sequence shown here is derived from an EMBL/GenBank/DDBJ whole genome shotgun (WGS) entry which is preliminary data.</text>
</comment>